<feature type="transmembrane region" description="Helical" evidence="1">
    <location>
        <begin position="36"/>
        <end position="55"/>
    </location>
</feature>
<evidence type="ECO:0000256" key="1">
    <source>
        <dbReference type="SAM" id="Phobius"/>
    </source>
</evidence>
<dbReference type="Proteomes" id="UP000622552">
    <property type="component" value="Unassembled WGS sequence"/>
</dbReference>
<feature type="transmembrane region" description="Helical" evidence="1">
    <location>
        <begin position="7"/>
        <end position="24"/>
    </location>
</feature>
<keyword evidence="1" id="KW-0812">Transmembrane</keyword>
<protein>
    <submittedName>
        <fullName evidence="2">Uncharacterized protein</fullName>
    </submittedName>
</protein>
<feature type="transmembrane region" description="Helical" evidence="1">
    <location>
        <begin position="138"/>
        <end position="157"/>
    </location>
</feature>
<keyword evidence="1" id="KW-1133">Transmembrane helix</keyword>
<proteinExistence type="predicted"/>
<dbReference type="EMBL" id="JADOUF010000001">
    <property type="protein sequence ID" value="MBG6135808.1"/>
    <property type="molecule type" value="Genomic_DNA"/>
</dbReference>
<feature type="transmembrane region" description="Helical" evidence="1">
    <location>
        <begin position="76"/>
        <end position="100"/>
    </location>
</feature>
<dbReference type="RefSeq" id="WP_197002868.1">
    <property type="nucleotide sequence ID" value="NZ_BONS01000002.1"/>
</dbReference>
<keyword evidence="3" id="KW-1185">Reference proteome</keyword>
<evidence type="ECO:0000313" key="3">
    <source>
        <dbReference type="Proteomes" id="UP000622552"/>
    </source>
</evidence>
<keyword evidence="1" id="KW-0472">Membrane</keyword>
<organism evidence="2 3">
    <name type="scientific">Longispora fulva</name>
    <dbReference type="NCBI Taxonomy" id="619741"/>
    <lineage>
        <taxon>Bacteria</taxon>
        <taxon>Bacillati</taxon>
        <taxon>Actinomycetota</taxon>
        <taxon>Actinomycetes</taxon>
        <taxon>Micromonosporales</taxon>
        <taxon>Micromonosporaceae</taxon>
        <taxon>Longispora</taxon>
    </lineage>
</organism>
<sequence length="174" mass="18396">MRWFFRYALLSAAYGSGVLLWTLIPRDHPVPTAAWTAAFVSAFVSFGPGVILTAVRQHSMVPPPPPPGIVNRTHTTLAWCVSALAVVAVLAVVVTGGMLVPNGQPEIVTGQYVLNNHGSTTPITEAQYTAGLAAGQRLFTIGATAFSLAGMWLLLVTTRLLAEDQARNGSTGRV</sequence>
<accession>A0A8J7GPW8</accession>
<evidence type="ECO:0000313" key="2">
    <source>
        <dbReference type="EMBL" id="MBG6135808.1"/>
    </source>
</evidence>
<dbReference type="AlphaFoldDB" id="A0A8J7GPW8"/>
<reference evidence="2" key="1">
    <citation type="submission" date="2020-11" db="EMBL/GenBank/DDBJ databases">
        <title>Sequencing the genomes of 1000 actinobacteria strains.</title>
        <authorList>
            <person name="Klenk H.-P."/>
        </authorList>
    </citation>
    <scope>NUCLEOTIDE SEQUENCE</scope>
    <source>
        <strain evidence="2">DSM 45356</strain>
    </source>
</reference>
<comment type="caution">
    <text evidence="2">The sequence shown here is derived from an EMBL/GenBank/DDBJ whole genome shotgun (WGS) entry which is preliminary data.</text>
</comment>
<gene>
    <name evidence="2" type="ORF">IW245_002002</name>
</gene>
<name>A0A8J7GPW8_9ACTN</name>